<gene>
    <name evidence="3" type="ORF">OCH239_14845</name>
</gene>
<keyword evidence="1" id="KW-0472">Membrane</keyword>
<dbReference type="Pfam" id="PF10881">
    <property type="entry name" value="DUF2726"/>
    <property type="match status" value="1"/>
</dbReference>
<feature type="transmembrane region" description="Helical" evidence="1">
    <location>
        <begin position="20"/>
        <end position="38"/>
    </location>
</feature>
<dbReference type="AlphaFoldDB" id="X7ED03"/>
<evidence type="ECO:0000259" key="2">
    <source>
        <dbReference type="Pfam" id="PF10881"/>
    </source>
</evidence>
<dbReference type="EMBL" id="JALZ01000041">
    <property type="protein sequence ID" value="ETX12993.1"/>
    <property type="molecule type" value="Genomic_DNA"/>
</dbReference>
<dbReference type="InterPro" id="IPR024402">
    <property type="entry name" value="DUF2726"/>
</dbReference>
<evidence type="ECO:0000313" key="4">
    <source>
        <dbReference type="Proteomes" id="UP000022447"/>
    </source>
</evidence>
<dbReference type="eggNOG" id="ENOG5032UT1">
    <property type="taxonomic scope" value="Bacteria"/>
</dbReference>
<organism evidence="3 4">
    <name type="scientific">Roseivivax halodurans JCM 10272</name>
    <dbReference type="NCBI Taxonomy" id="1449350"/>
    <lineage>
        <taxon>Bacteria</taxon>
        <taxon>Pseudomonadati</taxon>
        <taxon>Pseudomonadota</taxon>
        <taxon>Alphaproteobacteria</taxon>
        <taxon>Rhodobacterales</taxon>
        <taxon>Roseobacteraceae</taxon>
        <taxon>Roseivivax</taxon>
    </lineage>
</organism>
<name>X7ED03_9RHOB</name>
<evidence type="ECO:0000313" key="3">
    <source>
        <dbReference type="EMBL" id="ETX12993.1"/>
    </source>
</evidence>
<reference evidence="3 4" key="1">
    <citation type="submission" date="2014-01" db="EMBL/GenBank/DDBJ databases">
        <title>Roseivivax halodurans JCM 10272 Genome Sequencing.</title>
        <authorList>
            <person name="Lai Q."/>
            <person name="Li G."/>
            <person name="Shao Z."/>
        </authorList>
    </citation>
    <scope>NUCLEOTIDE SEQUENCE [LARGE SCALE GENOMIC DNA]</scope>
    <source>
        <strain evidence="3 4">JCM 10272</strain>
    </source>
</reference>
<dbReference type="RefSeq" id="WP_051489610.1">
    <property type="nucleotide sequence ID" value="NZ_JALZ01000041.1"/>
</dbReference>
<dbReference type="STRING" id="1449350.OCH239_14845"/>
<protein>
    <recommendedName>
        <fullName evidence="2">DUF2726 domain-containing protein</fullName>
    </recommendedName>
</protein>
<sequence length="167" mass="18526">MPDIPDFLQSVVPLGEALPYLAAALLALLVAAMLRAVFAPRFEARPLLGAGERRVFAALKAACPPGWSVFPQVSYGEILRCRSRRKYFTINARRADFVICDASFEAVAVVEYQGAGHWGETRSDRRRAERGDRAKRRALREASVPLIEVPARFDATWLRGAIDALRA</sequence>
<comment type="caution">
    <text evidence="3">The sequence shown here is derived from an EMBL/GenBank/DDBJ whole genome shotgun (WGS) entry which is preliminary data.</text>
</comment>
<accession>X7ED03</accession>
<keyword evidence="4" id="KW-1185">Reference proteome</keyword>
<dbReference type="Proteomes" id="UP000022447">
    <property type="component" value="Unassembled WGS sequence"/>
</dbReference>
<feature type="domain" description="DUF2726" evidence="2">
    <location>
        <begin position="45"/>
        <end position="152"/>
    </location>
</feature>
<keyword evidence="1" id="KW-1133">Transmembrane helix</keyword>
<keyword evidence="1" id="KW-0812">Transmembrane</keyword>
<dbReference type="OrthoDB" id="5679025at2"/>
<proteinExistence type="predicted"/>
<evidence type="ECO:0000256" key="1">
    <source>
        <dbReference type="SAM" id="Phobius"/>
    </source>
</evidence>